<dbReference type="InterPro" id="IPR001509">
    <property type="entry name" value="Epimerase_deHydtase"/>
</dbReference>
<dbReference type="InterPro" id="IPR036291">
    <property type="entry name" value="NAD(P)-bd_dom_sf"/>
</dbReference>
<dbReference type="Gene3D" id="3.40.50.720">
    <property type="entry name" value="NAD(P)-binding Rossmann-like Domain"/>
    <property type="match status" value="1"/>
</dbReference>
<feature type="signal peptide" evidence="2">
    <location>
        <begin position="1"/>
        <end position="16"/>
    </location>
</feature>
<evidence type="ECO:0000313" key="4">
    <source>
        <dbReference type="EMBL" id="CAJ1955691.1"/>
    </source>
</evidence>
<dbReference type="Proteomes" id="UP001295423">
    <property type="component" value="Unassembled WGS sequence"/>
</dbReference>
<sequence length="370" mass="41488">MKLWLILVLQATLAAAFTTNRSNNIGKHHHQQPSASASSSSSSLDASALIIQNKGGGHGELGYQLAKVLQENYKDKITNITILQDEDCDMEKEPFKSYGTDLEGVEVNYLPISMGSDFIDMHFMQNMLGGKRFSFEYVFDNASKKPVAEYKALVDCAAEWDNLKMYCYVSSAGMYTPDADADGPMSETTAVKESSGQYQFEQYVLEKKLPLVSFRPQYIYGEKANKFDYLDYYFEYILKDAPVPMPGDGSQMVSLTNSKDVASLLASVLDKEEEAVAQRYFNCGTDRLVSYKEVAELCAKAASVSNVQIESTGDEKGDFPFRATNFYVAPDMAREKLGWEGAKNKLEDDLVSWYYKGYKERKPFIDAVVE</sequence>
<feature type="chain" id="PRO_5042119306" description="NAD-dependent epimerase/dehydratase domain-containing protein" evidence="2">
    <location>
        <begin position="17"/>
        <end position="370"/>
    </location>
</feature>
<evidence type="ECO:0000313" key="5">
    <source>
        <dbReference type="Proteomes" id="UP001295423"/>
    </source>
</evidence>
<protein>
    <recommendedName>
        <fullName evidence="3">NAD-dependent epimerase/dehydratase domain-containing protein</fullName>
    </recommendedName>
</protein>
<evidence type="ECO:0000259" key="3">
    <source>
        <dbReference type="Pfam" id="PF01370"/>
    </source>
</evidence>
<reference evidence="4" key="1">
    <citation type="submission" date="2023-08" db="EMBL/GenBank/DDBJ databases">
        <authorList>
            <person name="Audoor S."/>
            <person name="Bilcke G."/>
        </authorList>
    </citation>
    <scope>NUCLEOTIDE SEQUENCE</scope>
</reference>
<keyword evidence="5" id="KW-1185">Reference proteome</keyword>
<comment type="similarity">
    <text evidence="1">Belongs to the NAD(P)-dependent epimerase/dehydratase family.</text>
</comment>
<evidence type="ECO:0000256" key="2">
    <source>
        <dbReference type="SAM" id="SignalP"/>
    </source>
</evidence>
<gene>
    <name evidence="4" type="ORF">CYCCA115_LOCUS15876</name>
</gene>
<comment type="caution">
    <text evidence="4">The sequence shown here is derived from an EMBL/GenBank/DDBJ whole genome shotgun (WGS) entry which is preliminary data.</text>
</comment>
<dbReference type="EMBL" id="CAKOGP040001892">
    <property type="protein sequence ID" value="CAJ1955691.1"/>
    <property type="molecule type" value="Genomic_DNA"/>
</dbReference>
<dbReference type="AlphaFoldDB" id="A0AAD2FXJ5"/>
<organism evidence="4 5">
    <name type="scientific">Cylindrotheca closterium</name>
    <dbReference type="NCBI Taxonomy" id="2856"/>
    <lineage>
        <taxon>Eukaryota</taxon>
        <taxon>Sar</taxon>
        <taxon>Stramenopiles</taxon>
        <taxon>Ochrophyta</taxon>
        <taxon>Bacillariophyta</taxon>
        <taxon>Bacillariophyceae</taxon>
        <taxon>Bacillariophycidae</taxon>
        <taxon>Bacillariales</taxon>
        <taxon>Bacillariaceae</taxon>
        <taxon>Cylindrotheca</taxon>
    </lineage>
</organism>
<keyword evidence="2" id="KW-0732">Signal</keyword>
<evidence type="ECO:0000256" key="1">
    <source>
        <dbReference type="ARBA" id="ARBA00007637"/>
    </source>
</evidence>
<feature type="domain" description="NAD-dependent epimerase/dehydratase" evidence="3">
    <location>
        <begin position="56"/>
        <end position="284"/>
    </location>
</feature>
<dbReference type="SUPFAM" id="SSF51735">
    <property type="entry name" value="NAD(P)-binding Rossmann-fold domains"/>
    <property type="match status" value="1"/>
</dbReference>
<name>A0AAD2FXJ5_9STRA</name>
<accession>A0AAD2FXJ5</accession>
<proteinExistence type="inferred from homology"/>
<dbReference type="Pfam" id="PF01370">
    <property type="entry name" value="Epimerase"/>
    <property type="match status" value="1"/>
</dbReference>
<dbReference type="PANTHER" id="PTHR43000">
    <property type="entry name" value="DTDP-D-GLUCOSE 4,6-DEHYDRATASE-RELATED"/>
    <property type="match status" value="1"/>
</dbReference>